<keyword evidence="7" id="KW-1185">Reference proteome</keyword>
<gene>
    <name evidence="6" type="ORF">QYE76_052903</name>
</gene>
<dbReference type="Pfam" id="PF17919">
    <property type="entry name" value="RT_RNaseH_2"/>
    <property type="match status" value="1"/>
</dbReference>
<name>A0AAD8SVG1_LOLMU</name>
<evidence type="ECO:0000256" key="2">
    <source>
        <dbReference type="SAM" id="MobiDB-lite"/>
    </source>
</evidence>
<evidence type="ECO:0000259" key="5">
    <source>
        <dbReference type="Pfam" id="PF17919"/>
    </source>
</evidence>
<keyword evidence="1" id="KW-0511">Multifunctional enzyme</keyword>
<comment type="caution">
    <text evidence="6">The sequence shown here is derived from an EMBL/GenBank/DDBJ whole genome shotgun (WGS) entry which is preliminary data.</text>
</comment>
<feature type="compositionally biased region" description="Polar residues" evidence="2">
    <location>
        <begin position="13"/>
        <end position="27"/>
    </location>
</feature>
<dbReference type="PANTHER" id="PTHR37984">
    <property type="entry name" value="PROTEIN CBG26694"/>
    <property type="match status" value="1"/>
</dbReference>
<reference evidence="6" key="1">
    <citation type="submission" date="2023-07" db="EMBL/GenBank/DDBJ databases">
        <title>A chromosome-level genome assembly of Lolium multiflorum.</title>
        <authorList>
            <person name="Chen Y."/>
            <person name="Copetti D."/>
            <person name="Kolliker R."/>
            <person name="Studer B."/>
        </authorList>
    </citation>
    <scope>NUCLEOTIDE SEQUENCE</scope>
    <source>
        <strain evidence="6">02402/16</strain>
        <tissue evidence="6">Leaf</tissue>
    </source>
</reference>
<feature type="compositionally biased region" description="Polar residues" evidence="2">
    <location>
        <begin position="46"/>
        <end position="57"/>
    </location>
</feature>
<feature type="region of interest" description="Disordered" evidence="2">
    <location>
        <begin position="83"/>
        <end position="105"/>
    </location>
</feature>
<dbReference type="Gene3D" id="3.10.10.10">
    <property type="entry name" value="HIV Type 1 Reverse Transcriptase, subunit A, domain 1"/>
    <property type="match status" value="1"/>
</dbReference>
<feature type="region of interest" description="Disordered" evidence="2">
    <location>
        <begin position="1"/>
        <end position="57"/>
    </location>
</feature>
<feature type="compositionally biased region" description="Polar residues" evidence="2">
    <location>
        <begin position="85"/>
        <end position="105"/>
    </location>
</feature>
<dbReference type="EMBL" id="JAUUTY010000003">
    <property type="protein sequence ID" value="KAK1664744.1"/>
    <property type="molecule type" value="Genomic_DNA"/>
</dbReference>
<dbReference type="InterPro" id="IPR041577">
    <property type="entry name" value="RT_RNaseH_2"/>
</dbReference>
<evidence type="ECO:0000313" key="7">
    <source>
        <dbReference type="Proteomes" id="UP001231189"/>
    </source>
</evidence>
<dbReference type="Pfam" id="PF00078">
    <property type="entry name" value="RVT_1"/>
    <property type="match status" value="1"/>
</dbReference>
<dbReference type="InterPro" id="IPR043128">
    <property type="entry name" value="Rev_trsase/Diguanyl_cyclase"/>
</dbReference>
<dbReference type="Gene3D" id="3.30.70.270">
    <property type="match status" value="2"/>
</dbReference>
<dbReference type="CDD" id="cd01647">
    <property type="entry name" value="RT_LTR"/>
    <property type="match status" value="1"/>
</dbReference>
<evidence type="ECO:0000259" key="3">
    <source>
        <dbReference type="Pfam" id="PF00078"/>
    </source>
</evidence>
<dbReference type="AlphaFoldDB" id="A0AAD8SVG1"/>
<feature type="domain" description="Retrotransposon gag" evidence="4">
    <location>
        <begin position="217"/>
        <end position="310"/>
    </location>
</feature>
<accession>A0AAD8SVG1</accession>
<evidence type="ECO:0000313" key="6">
    <source>
        <dbReference type="EMBL" id="KAK1664744.1"/>
    </source>
</evidence>
<feature type="domain" description="Reverse transcriptase" evidence="3">
    <location>
        <begin position="409"/>
        <end position="510"/>
    </location>
</feature>
<dbReference type="InterPro" id="IPR005162">
    <property type="entry name" value="Retrotrans_gag_dom"/>
</dbReference>
<dbReference type="InterPro" id="IPR050951">
    <property type="entry name" value="Retrovirus_Pol_polyprotein"/>
</dbReference>
<proteinExistence type="predicted"/>
<protein>
    <submittedName>
        <fullName evidence="6">Uncharacterized protein</fullName>
    </submittedName>
</protein>
<evidence type="ECO:0000256" key="1">
    <source>
        <dbReference type="ARBA" id="ARBA00023268"/>
    </source>
</evidence>
<dbReference type="Proteomes" id="UP001231189">
    <property type="component" value="Unassembled WGS sequence"/>
</dbReference>
<dbReference type="Pfam" id="PF03732">
    <property type="entry name" value="Retrotrans_gag"/>
    <property type="match status" value="1"/>
</dbReference>
<dbReference type="PANTHER" id="PTHR37984:SF5">
    <property type="entry name" value="PROTEIN NYNRIN-LIKE"/>
    <property type="match status" value="1"/>
</dbReference>
<organism evidence="6 7">
    <name type="scientific">Lolium multiflorum</name>
    <name type="common">Italian ryegrass</name>
    <name type="synonym">Lolium perenne subsp. multiflorum</name>
    <dbReference type="NCBI Taxonomy" id="4521"/>
    <lineage>
        <taxon>Eukaryota</taxon>
        <taxon>Viridiplantae</taxon>
        <taxon>Streptophyta</taxon>
        <taxon>Embryophyta</taxon>
        <taxon>Tracheophyta</taxon>
        <taxon>Spermatophyta</taxon>
        <taxon>Magnoliopsida</taxon>
        <taxon>Liliopsida</taxon>
        <taxon>Poales</taxon>
        <taxon>Poaceae</taxon>
        <taxon>BOP clade</taxon>
        <taxon>Pooideae</taxon>
        <taxon>Poodae</taxon>
        <taxon>Poeae</taxon>
        <taxon>Poeae Chloroplast Group 2 (Poeae type)</taxon>
        <taxon>Loliodinae</taxon>
        <taxon>Loliinae</taxon>
        <taxon>Lolium</taxon>
    </lineage>
</organism>
<sequence>MGKPRDTKIAILPSTTRKGTTLSTSAALDSPSVIDKLVSPPHASRAGTSAESENSHNIDNVSAVLDDSGSLGSFLDATIAKSRQIENTETPNAATPVNSPESVEYSSDDLDEDYVELDNDFIEKCKATTDARKIKKLLAEHAVRYKPSPDPKFATSPINIRDKDYDFSLDLSHIAIVEKTPFCGTEKESAVEHLTELSTLSGVFSDDVKMRTYFVAKIFPFSLKDDAKTWYNNLPPGSIKSPTDLRDVFFRKYFPASAQHAALQRIYNFDQEDGEKLPEAWARFCSLIRAQPDHDLEKHDLLDIFYSGLTIESRAYLDSCAGCVFRKRTPDDAEELLAKIGRNHDDWSTPEPTPTPIVKKRGMIKLNDEDMREAKKSLKEKGIKPEDVKNLPPIEDICETIPPSSMIEIRLKEDDEVKTAFITPYGVFCYKTMPFGLKNAGATYQRMMQKCLATQIGKNVQVYIDDVVITTKKGSTLIEDLKETFDNLDKFKLDPTKCSFGVPAGELLGFLVSARGIEANPEKIQAIVTMRKPMNLKEIQQLTGRVAALSRFVARLGEKALPFYALIKQGDKFQWNEEADRAFEDLKRTISTPPILVATKEKEPLLLYIAATPQVVSTVLVVEREEEGKLHGVQRPVYFVSEVLSPSKQRYPQYQKLAYGVFTTEENCGTIFRRT</sequence>
<dbReference type="InterPro" id="IPR043502">
    <property type="entry name" value="DNA/RNA_pol_sf"/>
</dbReference>
<dbReference type="GO" id="GO:0003824">
    <property type="term" value="F:catalytic activity"/>
    <property type="evidence" value="ECO:0007669"/>
    <property type="project" value="UniProtKB-KW"/>
</dbReference>
<dbReference type="InterPro" id="IPR000477">
    <property type="entry name" value="RT_dom"/>
</dbReference>
<feature type="domain" description="Reverse transcriptase/retrotransposon-derived protein RNase H-like" evidence="5">
    <location>
        <begin position="575"/>
        <end position="664"/>
    </location>
</feature>
<evidence type="ECO:0000259" key="4">
    <source>
        <dbReference type="Pfam" id="PF03732"/>
    </source>
</evidence>
<dbReference type="SUPFAM" id="SSF56672">
    <property type="entry name" value="DNA/RNA polymerases"/>
    <property type="match status" value="1"/>
</dbReference>